<reference evidence="7" key="1">
    <citation type="journal article" date="2014" name="Int. J. Syst. Evol. Microbiol.">
        <title>Complete genome sequence of Corynebacterium casei LMG S-19264T (=DSM 44701T), isolated from a smear-ripened cheese.</title>
        <authorList>
            <consortium name="US DOE Joint Genome Institute (JGI-PGF)"/>
            <person name="Walter F."/>
            <person name="Albersmeier A."/>
            <person name="Kalinowski J."/>
            <person name="Ruckert C."/>
        </authorList>
    </citation>
    <scope>NUCLEOTIDE SEQUENCE</scope>
    <source>
        <strain evidence="7">VKM Ac-1069</strain>
    </source>
</reference>
<dbReference type="Gene3D" id="3.90.1720.10">
    <property type="entry name" value="endopeptidase domain like (from Nostoc punctiforme)"/>
    <property type="match status" value="1"/>
</dbReference>
<reference evidence="7" key="2">
    <citation type="submission" date="2023-01" db="EMBL/GenBank/DDBJ databases">
        <authorList>
            <person name="Sun Q."/>
            <person name="Evtushenko L."/>
        </authorList>
    </citation>
    <scope>NUCLEOTIDE SEQUENCE</scope>
    <source>
        <strain evidence="7">VKM Ac-1069</strain>
    </source>
</reference>
<gene>
    <name evidence="7" type="ORF">GCM10017577_02290</name>
</gene>
<feature type="domain" description="NlpC/P60" evidence="6">
    <location>
        <begin position="79"/>
        <end position="193"/>
    </location>
</feature>
<feature type="chain" id="PRO_5040737517" description="NlpC/P60 domain-containing protein" evidence="5">
    <location>
        <begin position="30"/>
        <end position="193"/>
    </location>
</feature>
<comment type="caution">
    <text evidence="7">The sequence shown here is derived from an EMBL/GenBank/DDBJ whole genome shotgun (WGS) entry which is preliminary data.</text>
</comment>
<evidence type="ECO:0000256" key="3">
    <source>
        <dbReference type="ARBA" id="ARBA00022801"/>
    </source>
</evidence>
<dbReference type="PROSITE" id="PS51935">
    <property type="entry name" value="NLPC_P60"/>
    <property type="match status" value="1"/>
</dbReference>
<comment type="similarity">
    <text evidence="1">Belongs to the peptidase C40 family.</text>
</comment>
<dbReference type="PANTHER" id="PTHR47359">
    <property type="entry name" value="PEPTIDOGLYCAN DL-ENDOPEPTIDASE CWLO"/>
    <property type="match status" value="1"/>
</dbReference>
<dbReference type="PANTHER" id="PTHR47359:SF3">
    <property type="entry name" value="NLP_P60 DOMAIN-CONTAINING PROTEIN-RELATED"/>
    <property type="match status" value="1"/>
</dbReference>
<name>A0A9W6NTT7_9PSEU</name>
<keyword evidence="3" id="KW-0378">Hydrolase</keyword>
<keyword evidence="8" id="KW-1185">Reference proteome</keyword>
<dbReference type="InterPro" id="IPR051794">
    <property type="entry name" value="PG_Endopeptidase_C40"/>
</dbReference>
<dbReference type="RefSeq" id="WP_063739675.1">
    <property type="nucleotide sequence ID" value="NZ_BAAAUZ010000015.1"/>
</dbReference>
<keyword evidence="2" id="KW-0645">Protease</keyword>
<keyword evidence="4" id="KW-0788">Thiol protease</keyword>
<evidence type="ECO:0000313" key="8">
    <source>
        <dbReference type="Proteomes" id="UP001143463"/>
    </source>
</evidence>
<sequence>MPEHKPALLRSTLVAATAAAAAFFSLAPASTGADAEAPAVTAAAPAAAPAAPVEAAVRTVAFTAPAQAVEAASAGLSPAAKRASALSTALAQVGKPYRYGASGPSAFDCSGLTSFAFKQAGVSIPRTSRAQSGVGTPVSKGSLQPGDLVFFYKPVSHVAMYIGNGQVVHASTSGQPVKISSLNAMPFSGARRV</sequence>
<evidence type="ECO:0000313" key="7">
    <source>
        <dbReference type="EMBL" id="GLL09089.1"/>
    </source>
</evidence>
<evidence type="ECO:0000256" key="2">
    <source>
        <dbReference type="ARBA" id="ARBA00022670"/>
    </source>
</evidence>
<evidence type="ECO:0000259" key="6">
    <source>
        <dbReference type="PROSITE" id="PS51935"/>
    </source>
</evidence>
<dbReference type="GO" id="GO:0008234">
    <property type="term" value="F:cysteine-type peptidase activity"/>
    <property type="evidence" value="ECO:0007669"/>
    <property type="project" value="UniProtKB-KW"/>
</dbReference>
<dbReference type="Proteomes" id="UP001143463">
    <property type="component" value="Unassembled WGS sequence"/>
</dbReference>
<proteinExistence type="inferred from homology"/>
<dbReference type="InterPro" id="IPR038765">
    <property type="entry name" value="Papain-like_cys_pep_sf"/>
</dbReference>
<keyword evidence="5" id="KW-0732">Signal</keyword>
<evidence type="ECO:0000256" key="4">
    <source>
        <dbReference type="ARBA" id="ARBA00022807"/>
    </source>
</evidence>
<evidence type="ECO:0000256" key="5">
    <source>
        <dbReference type="SAM" id="SignalP"/>
    </source>
</evidence>
<dbReference type="AlphaFoldDB" id="A0A9W6NTT7"/>
<dbReference type="SUPFAM" id="SSF54001">
    <property type="entry name" value="Cysteine proteinases"/>
    <property type="match status" value="1"/>
</dbReference>
<dbReference type="Pfam" id="PF00877">
    <property type="entry name" value="NLPC_P60"/>
    <property type="match status" value="1"/>
</dbReference>
<evidence type="ECO:0000256" key="1">
    <source>
        <dbReference type="ARBA" id="ARBA00007074"/>
    </source>
</evidence>
<accession>A0A9W6NTT7</accession>
<protein>
    <recommendedName>
        <fullName evidence="6">NlpC/P60 domain-containing protein</fullName>
    </recommendedName>
</protein>
<organism evidence="7 8">
    <name type="scientific">Pseudonocardia halophobica</name>
    <dbReference type="NCBI Taxonomy" id="29401"/>
    <lineage>
        <taxon>Bacteria</taxon>
        <taxon>Bacillati</taxon>
        <taxon>Actinomycetota</taxon>
        <taxon>Actinomycetes</taxon>
        <taxon>Pseudonocardiales</taxon>
        <taxon>Pseudonocardiaceae</taxon>
        <taxon>Pseudonocardia</taxon>
    </lineage>
</organism>
<dbReference type="GO" id="GO:0006508">
    <property type="term" value="P:proteolysis"/>
    <property type="evidence" value="ECO:0007669"/>
    <property type="project" value="UniProtKB-KW"/>
</dbReference>
<feature type="signal peptide" evidence="5">
    <location>
        <begin position="1"/>
        <end position="29"/>
    </location>
</feature>
<dbReference type="EMBL" id="BSFQ01000001">
    <property type="protein sequence ID" value="GLL09089.1"/>
    <property type="molecule type" value="Genomic_DNA"/>
</dbReference>
<dbReference type="InterPro" id="IPR000064">
    <property type="entry name" value="NLP_P60_dom"/>
</dbReference>